<dbReference type="Pfam" id="PF05359">
    <property type="entry name" value="DUF748"/>
    <property type="match status" value="2"/>
</dbReference>
<dbReference type="OrthoDB" id="9757969at2"/>
<reference evidence="2 3" key="1">
    <citation type="submission" date="2019-05" db="EMBL/GenBank/DDBJ databases">
        <title>Arcobacter sp. nov., isolated from sea sediment.</title>
        <authorList>
            <person name="Kim W."/>
        </authorList>
    </citation>
    <scope>NUCLEOTIDE SEQUENCE [LARGE SCALE GENOMIC DNA]</scope>
    <source>
        <strain evidence="2 3">CAU 1517</strain>
    </source>
</reference>
<dbReference type="PANTHER" id="PTHR30441">
    <property type="entry name" value="DUF748 DOMAIN-CONTAINING PROTEIN"/>
    <property type="match status" value="1"/>
</dbReference>
<sequence length="1050" mass="120399">MKKNSIYITLISIVAIYAIVGFVAVPKLLKPQIQKILNENLTQKAKLEKIEFNPFLLKLSLQNLEIYNEKETTAKIDNIYVDFAVLRSIDELHIAFKDLKLVNPYVNIIEYEDGTFNLQKLLKEKEEEKTKEETKTASSDIKFQIYRTILENATINFTKLNEEDEPYKLNISKFDYTFYDMGTFRNILASHSLRMLINQNSELEINGGLKLAPFKMYGNIELRNIRPKEFLDYKKDLVNFDLNEDSFINLKIGYKVDTENKLDVILNDGYLALNKLNISKDEKTLTSLENFVIDNINLQYPKNNIDIDTIALNQLNLNAIIDEKGEINFANLIVNDEKNVVEVKNNEIETNDSQEESKKWIISLKNFDLKKSNIKFDDLSNKLFTKTNDLNIALKDLNIDGDDITLAKLSLSKPTITINDNKNNLSILNKELEIDANNFSFTNSNILLDEINIKNSALDFEDLKNKNTIFSKKTDLYISKINKENENINISDIKLTNPSIYFLDKKNSINVVANSNTMTAKNFSLKGNDISLDETRLTIPTIKFNDKKSKMNVTTKSLNLSAFNTTLKEEKLNIKTIRLAKPSVYLVDNKNNQNIVAKNININVNKISFDNNNLKIQSSNINKPYVSITLGKKEESKEKEVEEKTVKKVSKQKSDFKFDVGPVKIQNMKMTFEDKNLPIPFKTNIDELEGSFSRLNSSNSKPTKLQLEGKVDKYGYTKIVGTVDINDIKLLTDTNLLFKNIAIKNFTPYSGKFVGRKIDSGKLNLDLKYNIKKSDLSAQNSVIISDIKLGEKVESPDAVNLPLELAIALLEDSDGIIDIDLPISGNVDDPQFSIAPIVWKVFTNLIVKAITSPFALLGAMLGIDEEKIKSMDFEFGKSDIIPSEKETLDSIAKLLAKKPKLAIKIKPIYNPQKDKKALQDIKFEQFVLKRMEKIPQGDDYKEALEEFYNELKDVKELDKIKETYYKKDKNGKEYFETDRYTEYLRSFLASKQNVSEKELISITEKRIDNIKNYLFNIKQVSKESIIIDDITKQEDEKNKWAVFNFDVSTK</sequence>
<organism evidence="2 3">
    <name type="scientific">Arcobacter arenosus</name>
    <dbReference type="NCBI Taxonomy" id="2576037"/>
    <lineage>
        <taxon>Bacteria</taxon>
        <taxon>Pseudomonadati</taxon>
        <taxon>Campylobacterota</taxon>
        <taxon>Epsilonproteobacteria</taxon>
        <taxon>Campylobacterales</taxon>
        <taxon>Arcobacteraceae</taxon>
        <taxon>Arcobacter</taxon>
    </lineage>
</organism>
<protein>
    <submittedName>
        <fullName evidence="2">DUF748 domain-containing protein</fullName>
    </submittedName>
</protein>
<dbReference type="GO" id="GO:0090313">
    <property type="term" value="P:regulation of protein targeting to membrane"/>
    <property type="evidence" value="ECO:0007669"/>
    <property type="project" value="TreeGrafter"/>
</dbReference>
<dbReference type="InterPro" id="IPR008023">
    <property type="entry name" value="DUF748"/>
</dbReference>
<dbReference type="PANTHER" id="PTHR30441:SF8">
    <property type="entry name" value="DUF748 DOMAIN-CONTAINING PROTEIN"/>
    <property type="match status" value="1"/>
</dbReference>
<dbReference type="InterPro" id="IPR052894">
    <property type="entry name" value="AsmA-related"/>
</dbReference>
<keyword evidence="3" id="KW-1185">Reference proteome</keyword>
<evidence type="ECO:0000313" key="2">
    <source>
        <dbReference type="EMBL" id="TLP35164.1"/>
    </source>
</evidence>
<dbReference type="Proteomes" id="UP000308901">
    <property type="component" value="Unassembled WGS sequence"/>
</dbReference>
<proteinExistence type="predicted"/>
<dbReference type="RefSeq" id="WP_138153895.1">
    <property type="nucleotide sequence ID" value="NZ_VANU01000011.1"/>
</dbReference>
<name>A0A5R8XX83_9BACT</name>
<gene>
    <name evidence="2" type="ORF">FDK22_15455</name>
</gene>
<keyword evidence="1" id="KW-0472">Membrane</keyword>
<evidence type="ECO:0000313" key="3">
    <source>
        <dbReference type="Proteomes" id="UP000308901"/>
    </source>
</evidence>
<comment type="caution">
    <text evidence="2">The sequence shown here is derived from an EMBL/GenBank/DDBJ whole genome shotgun (WGS) entry which is preliminary data.</text>
</comment>
<evidence type="ECO:0000256" key="1">
    <source>
        <dbReference type="SAM" id="Phobius"/>
    </source>
</evidence>
<dbReference type="EMBL" id="VANU01000011">
    <property type="protein sequence ID" value="TLP35164.1"/>
    <property type="molecule type" value="Genomic_DNA"/>
</dbReference>
<feature type="transmembrane region" description="Helical" evidence="1">
    <location>
        <begin position="7"/>
        <end position="29"/>
    </location>
</feature>
<keyword evidence="1" id="KW-1133">Transmembrane helix</keyword>
<accession>A0A5R8XX83</accession>
<dbReference type="GO" id="GO:0005886">
    <property type="term" value="C:plasma membrane"/>
    <property type="evidence" value="ECO:0007669"/>
    <property type="project" value="TreeGrafter"/>
</dbReference>
<keyword evidence="1" id="KW-0812">Transmembrane</keyword>
<dbReference type="AlphaFoldDB" id="A0A5R8XX83"/>